<reference evidence="2 3" key="1">
    <citation type="journal article" date="2021" name="Elife">
        <title>Chloroplast acquisition without the gene transfer in kleptoplastic sea slugs, Plakobranchus ocellatus.</title>
        <authorList>
            <person name="Maeda T."/>
            <person name="Takahashi S."/>
            <person name="Yoshida T."/>
            <person name="Shimamura S."/>
            <person name="Takaki Y."/>
            <person name="Nagai Y."/>
            <person name="Toyoda A."/>
            <person name="Suzuki Y."/>
            <person name="Arimoto A."/>
            <person name="Ishii H."/>
            <person name="Satoh N."/>
            <person name="Nishiyama T."/>
            <person name="Hasebe M."/>
            <person name="Maruyama T."/>
            <person name="Minagawa J."/>
            <person name="Obokata J."/>
            <person name="Shigenobu S."/>
        </authorList>
    </citation>
    <scope>NUCLEOTIDE SEQUENCE [LARGE SCALE GENOMIC DNA]</scope>
</reference>
<dbReference type="CDD" id="cd02440">
    <property type="entry name" value="AdoMet_MTases"/>
    <property type="match status" value="1"/>
</dbReference>
<dbReference type="SUPFAM" id="SSF53335">
    <property type="entry name" value="S-adenosyl-L-methionine-dependent methyltransferases"/>
    <property type="match status" value="1"/>
</dbReference>
<sequence>MSVNMDEPFTAVDDVEAAMYEDRGMSFHDSQALYNKWASDGTYDEMLNDNPEEYNGLYMFTSGVKTLFDDVAKVRVLDVGAGSGLSGEKLLSVGYTNIDALEPCENFVQILRKKGIYKNIIHSSIGSETPVNIPDDTYDAVVITGSFGPGHIPCAAIPEAVRIVKPGGFFLNCMREEYLYDVPEYKDRLVPLLQDLEKQGRIQKLEWTVYPKHFHGKDGIRMIYKVL</sequence>
<proteinExistence type="predicted"/>
<dbReference type="AlphaFoldDB" id="A0AAV4D954"/>
<dbReference type="Proteomes" id="UP000735302">
    <property type="component" value="Unassembled WGS sequence"/>
</dbReference>
<evidence type="ECO:0000259" key="1">
    <source>
        <dbReference type="Pfam" id="PF08241"/>
    </source>
</evidence>
<dbReference type="Pfam" id="PF08241">
    <property type="entry name" value="Methyltransf_11"/>
    <property type="match status" value="1"/>
</dbReference>
<dbReference type="Gene3D" id="3.40.50.150">
    <property type="entry name" value="Vaccinia Virus protein VP39"/>
    <property type="match status" value="1"/>
</dbReference>
<accession>A0AAV4D954</accession>
<organism evidence="2 3">
    <name type="scientific">Plakobranchus ocellatus</name>
    <dbReference type="NCBI Taxonomy" id="259542"/>
    <lineage>
        <taxon>Eukaryota</taxon>
        <taxon>Metazoa</taxon>
        <taxon>Spiralia</taxon>
        <taxon>Lophotrochozoa</taxon>
        <taxon>Mollusca</taxon>
        <taxon>Gastropoda</taxon>
        <taxon>Heterobranchia</taxon>
        <taxon>Euthyneura</taxon>
        <taxon>Panpulmonata</taxon>
        <taxon>Sacoglossa</taxon>
        <taxon>Placobranchoidea</taxon>
        <taxon>Plakobranchidae</taxon>
        <taxon>Plakobranchus</taxon>
    </lineage>
</organism>
<dbReference type="InterPro" id="IPR013216">
    <property type="entry name" value="Methyltransf_11"/>
</dbReference>
<dbReference type="InterPro" id="IPR029063">
    <property type="entry name" value="SAM-dependent_MTases_sf"/>
</dbReference>
<evidence type="ECO:0000313" key="3">
    <source>
        <dbReference type="Proteomes" id="UP000735302"/>
    </source>
</evidence>
<dbReference type="PANTHER" id="PTHR43591:SF101">
    <property type="entry name" value="METHYLTRANSFERASE-LIKE PROTEIN 27"/>
    <property type="match status" value="1"/>
</dbReference>
<dbReference type="GO" id="GO:0008757">
    <property type="term" value="F:S-adenosylmethionine-dependent methyltransferase activity"/>
    <property type="evidence" value="ECO:0007669"/>
    <property type="project" value="InterPro"/>
</dbReference>
<comment type="caution">
    <text evidence="2">The sequence shown here is derived from an EMBL/GenBank/DDBJ whole genome shotgun (WGS) entry which is preliminary data.</text>
</comment>
<dbReference type="PANTHER" id="PTHR43591">
    <property type="entry name" value="METHYLTRANSFERASE"/>
    <property type="match status" value="1"/>
</dbReference>
<evidence type="ECO:0000313" key="2">
    <source>
        <dbReference type="EMBL" id="GFO40691.1"/>
    </source>
</evidence>
<keyword evidence="3" id="KW-1185">Reference proteome</keyword>
<protein>
    <submittedName>
        <fullName evidence="2">Williams-Beuren syndrome chromosomal region 27 protein</fullName>
    </submittedName>
</protein>
<dbReference type="EMBL" id="BLXT01007631">
    <property type="protein sequence ID" value="GFO40691.1"/>
    <property type="molecule type" value="Genomic_DNA"/>
</dbReference>
<name>A0AAV4D954_9GAST</name>
<feature type="domain" description="Methyltransferase type 11" evidence="1">
    <location>
        <begin position="77"/>
        <end position="171"/>
    </location>
</feature>
<gene>
    <name evidence="2" type="ORF">PoB_006719600</name>
</gene>